<dbReference type="EMBL" id="NAJN01003027">
    <property type="protein sequence ID" value="TKA45098.1"/>
    <property type="molecule type" value="Genomic_DNA"/>
</dbReference>
<dbReference type="SUPFAM" id="SSF48425">
    <property type="entry name" value="Sec7 domain"/>
    <property type="match status" value="1"/>
</dbReference>
<dbReference type="InterPro" id="IPR000904">
    <property type="entry name" value="Sec7_dom"/>
</dbReference>
<feature type="domain" description="SEC7" evidence="2">
    <location>
        <begin position="268"/>
        <end position="378"/>
    </location>
</feature>
<accession>A0A4U0V8B7</accession>
<evidence type="ECO:0000313" key="3">
    <source>
        <dbReference type="EMBL" id="TKA45098.1"/>
    </source>
</evidence>
<gene>
    <name evidence="3" type="ORF">B0A49_13017</name>
</gene>
<dbReference type="PANTHER" id="PTHR10663:SF405">
    <property type="entry name" value="ARF GUANINE NUCLEOTIDE EXCHANGE FACTOR SYT1"/>
    <property type="match status" value="1"/>
</dbReference>
<dbReference type="PANTHER" id="PTHR10663">
    <property type="entry name" value="GUANYL-NUCLEOTIDE EXCHANGE FACTOR"/>
    <property type="match status" value="1"/>
</dbReference>
<evidence type="ECO:0000256" key="1">
    <source>
        <dbReference type="SAM" id="MobiDB-lite"/>
    </source>
</evidence>
<dbReference type="STRING" id="331657.A0A4U0V8B7"/>
<proteinExistence type="predicted"/>
<feature type="compositionally biased region" description="Polar residues" evidence="1">
    <location>
        <begin position="56"/>
        <end position="70"/>
    </location>
</feature>
<dbReference type="AlphaFoldDB" id="A0A4U0V8B7"/>
<dbReference type="Proteomes" id="UP000308768">
    <property type="component" value="Unassembled WGS sequence"/>
</dbReference>
<comment type="caution">
    <text evidence="3">The sequence shown here is derived from an EMBL/GenBank/DDBJ whole genome shotgun (WGS) entry which is preliminary data.</text>
</comment>
<evidence type="ECO:0000259" key="2">
    <source>
        <dbReference type="PROSITE" id="PS50190"/>
    </source>
</evidence>
<feature type="compositionally biased region" description="Polar residues" evidence="1">
    <location>
        <begin position="164"/>
        <end position="177"/>
    </location>
</feature>
<name>A0A4U0V8B7_9PEZI</name>
<dbReference type="GO" id="GO:0032012">
    <property type="term" value="P:regulation of ARF protein signal transduction"/>
    <property type="evidence" value="ECO:0007669"/>
    <property type="project" value="InterPro"/>
</dbReference>
<dbReference type="OrthoDB" id="3945986at2759"/>
<organism evidence="3 4">
    <name type="scientific">Cryomyces minteri</name>
    <dbReference type="NCBI Taxonomy" id="331657"/>
    <lineage>
        <taxon>Eukaryota</taxon>
        <taxon>Fungi</taxon>
        <taxon>Dikarya</taxon>
        <taxon>Ascomycota</taxon>
        <taxon>Pezizomycotina</taxon>
        <taxon>Dothideomycetes</taxon>
        <taxon>Dothideomycetes incertae sedis</taxon>
        <taxon>Cryomyces</taxon>
    </lineage>
</organism>
<dbReference type="Gene3D" id="1.10.1000.11">
    <property type="entry name" value="Arf Nucleotide-binding Site Opener,domain 2"/>
    <property type="match status" value="1"/>
</dbReference>
<dbReference type="PROSITE" id="PS50190">
    <property type="entry name" value="SEC7"/>
    <property type="match status" value="1"/>
</dbReference>
<feature type="region of interest" description="Disordered" evidence="1">
    <location>
        <begin position="29"/>
        <end position="229"/>
    </location>
</feature>
<keyword evidence="4" id="KW-1185">Reference proteome</keyword>
<reference evidence="3 4" key="1">
    <citation type="submission" date="2017-03" db="EMBL/GenBank/DDBJ databases">
        <title>Genomes of endolithic fungi from Antarctica.</title>
        <authorList>
            <person name="Coleine C."/>
            <person name="Masonjones S."/>
            <person name="Stajich J.E."/>
        </authorList>
    </citation>
    <scope>NUCLEOTIDE SEQUENCE [LARGE SCALE GENOMIC DNA]</scope>
    <source>
        <strain evidence="3 4">CCFEE 5187</strain>
    </source>
</reference>
<evidence type="ECO:0000313" key="4">
    <source>
        <dbReference type="Proteomes" id="UP000308768"/>
    </source>
</evidence>
<feature type="non-terminal residue" evidence="3">
    <location>
        <position position="378"/>
    </location>
</feature>
<dbReference type="InterPro" id="IPR023394">
    <property type="entry name" value="Sec7_C_sf"/>
</dbReference>
<sequence length="378" mass="41809">MPLKALRPGQSDRDLRRRSTFDFFRHNEELPRADPKKNASISNFLSPDHALLVRPKTSSNDGISSGSELRTSSEDQRPNTPPVQASTANTRRFSMLRFRHASDSQLSTRAKVQAMKDPVPPIPAALRRPPDWSERETEHPSPLPSPSALGRSSLSFVAPGSTLFRKNSTTSAHSARSSPALGPPMKFPGLRNRSSTMSFLNRKSGEASPSTPPTPPTQSSGRNSTSTGRASFGTLLSMARFRQMSEPHSPQHGSVGFGLPGNSDMNSKNNSFAMSREAFVIPEREEGDTPVKYLERLEQAVSRRVIASILSKTNDPFAHSVLRSYMRKFAFFGEPIDMAVRKLLMEAELPKETQQIDRVVQGFADRYHECNPGIYISS</sequence>
<dbReference type="InterPro" id="IPR035999">
    <property type="entry name" value="Sec7_dom_sf"/>
</dbReference>
<feature type="compositionally biased region" description="Polar residues" evidence="1">
    <location>
        <begin position="82"/>
        <end position="92"/>
    </location>
</feature>
<feature type="compositionally biased region" description="Basic and acidic residues" evidence="1">
    <location>
        <begin position="128"/>
        <end position="139"/>
    </location>
</feature>
<dbReference type="GO" id="GO:0005085">
    <property type="term" value="F:guanyl-nucleotide exchange factor activity"/>
    <property type="evidence" value="ECO:0007669"/>
    <property type="project" value="InterPro"/>
</dbReference>
<dbReference type="Pfam" id="PF01369">
    <property type="entry name" value="Sec7"/>
    <property type="match status" value="1"/>
</dbReference>
<protein>
    <recommendedName>
        <fullName evidence="2">SEC7 domain-containing protein</fullName>
    </recommendedName>
</protein>
<feature type="compositionally biased region" description="Polar residues" evidence="1">
    <location>
        <begin position="192"/>
        <end position="201"/>
    </location>
</feature>